<dbReference type="InterPro" id="IPR016039">
    <property type="entry name" value="Thiolase-like"/>
</dbReference>
<accession>A0A842HBB8</accession>
<dbReference type="Pfam" id="PF08392">
    <property type="entry name" value="FAE1_CUT1_RppA"/>
    <property type="match status" value="1"/>
</dbReference>
<dbReference type="PANTHER" id="PTHR11877:SF46">
    <property type="entry name" value="TYPE III POLYKETIDE SYNTHASE A"/>
    <property type="match status" value="1"/>
</dbReference>
<evidence type="ECO:0000259" key="3">
    <source>
        <dbReference type="Pfam" id="PF08392"/>
    </source>
</evidence>
<sequence>MYLQALANRVPPTAYTQKECWEMLQPTEPFKQLLPRSRYILEKVLISGASGIEKRHLAVPDIQNVFKKDAGQLNREFEREAPLLAADALTDALEQASLKPDELDALIVCTCTGYICPGITSYVAERLNMRRDTYLQDIVGLGCGAAVPTLRAAEGLIAANPGMKVGVIAVEICSAAFYLDDDPGVLVSLCLFGDGASASIWTDKPGPTGLQARNFDTVHLPEDRELLRFENKDGKLRNKLHLSVPQKAGIAVEGLFRKQDPSQIAHVLSHAGGRDVLVAVAKKLKNYELHEAEVVLANYGNMSSPSVLFALDEYLKGDNAPLDGKDLWLTSFGAGFAAHSFRLGL</sequence>
<name>A0A842HBB8_9BACT</name>
<dbReference type="GO" id="GO:0030639">
    <property type="term" value="P:polyketide biosynthetic process"/>
    <property type="evidence" value="ECO:0007669"/>
    <property type="project" value="TreeGrafter"/>
</dbReference>
<dbReference type="AlphaFoldDB" id="A0A842HBB8"/>
<evidence type="ECO:0000256" key="1">
    <source>
        <dbReference type="ARBA" id="ARBA00022679"/>
    </source>
</evidence>
<keyword evidence="1" id="KW-0808">Transferase</keyword>
<protein>
    <submittedName>
        <fullName evidence="5">Stilbene synthase</fullName>
    </submittedName>
</protein>
<gene>
    <name evidence="5" type="ORF">H5P28_01910</name>
</gene>
<evidence type="ECO:0000259" key="4">
    <source>
        <dbReference type="Pfam" id="PF08541"/>
    </source>
</evidence>
<keyword evidence="6" id="KW-1185">Reference proteome</keyword>
<organism evidence="5 6">
    <name type="scientific">Ruficoccus amylovorans</name>
    <dbReference type="NCBI Taxonomy" id="1804625"/>
    <lineage>
        <taxon>Bacteria</taxon>
        <taxon>Pseudomonadati</taxon>
        <taxon>Verrucomicrobiota</taxon>
        <taxon>Opitutia</taxon>
        <taxon>Puniceicoccales</taxon>
        <taxon>Cerasicoccaceae</taxon>
        <taxon>Ruficoccus</taxon>
    </lineage>
</organism>
<evidence type="ECO:0000313" key="5">
    <source>
        <dbReference type="EMBL" id="MBC2593006.1"/>
    </source>
</evidence>
<dbReference type="PANTHER" id="PTHR11877">
    <property type="entry name" value="HYDROXYMETHYLGLUTARYL-COA SYNTHASE"/>
    <property type="match status" value="1"/>
</dbReference>
<dbReference type="EMBL" id="JACHVB010000012">
    <property type="protein sequence ID" value="MBC2593006.1"/>
    <property type="molecule type" value="Genomic_DNA"/>
</dbReference>
<dbReference type="GO" id="GO:0016747">
    <property type="term" value="F:acyltransferase activity, transferring groups other than amino-acyl groups"/>
    <property type="evidence" value="ECO:0007669"/>
    <property type="project" value="InterPro"/>
</dbReference>
<dbReference type="InterPro" id="IPR013601">
    <property type="entry name" value="FAE1_typ3_polyketide_synth"/>
</dbReference>
<reference evidence="5 6" key="1">
    <citation type="submission" date="2020-07" db="EMBL/GenBank/DDBJ databases">
        <authorList>
            <person name="Feng X."/>
        </authorList>
    </citation>
    <scope>NUCLEOTIDE SEQUENCE [LARGE SCALE GENOMIC DNA]</scope>
    <source>
        <strain evidence="5 6">JCM31066</strain>
    </source>
</reference>
<dbReference type="Pfam" id="PF08541">
    <property type="entry name" value="ACP_syn_III_C"/>
    <property type="match status" value="1"/>
</dbReference>
<feature type="active site" description="Acyl-thioester intermediate" evidence="2">
    <location>
        <position position="143"/>
    </location>
</feature>
<feature type="domain" description="FAE" evidence="3">
    <location>
        <begin position="49"/>
        <end position="205"/>
    </location>
</feature>
<dbReference type="PIRSF" id="PIRSF000451">
    <property type="entry name" value="PKS_III"/>
    <property type="match status" value="1"/>
</dbReference>
<evidence type="ECO:0000313" key="6">
    <source>
        <dbReference type="Proteomes" id="UP000546464"/>
    </source>
</evidence>
<dbReference type="GO" id="GO:0016020">
    <property type="term" value="C:membrane"/>
    <property type="evidence" value="ECO:0007669"/>
    <property type="project" value="InterPro"/>
</dbReference>
<evidence type="ECO:0000256" key="2">
    <source>
        <dbReference type="PIRSR" id="PIRSR000451-1"/>
    </source>
</evidence>
<dbReference type="GO" id="GO:0006633">
    <property type="term" value="P:fatty acid biosynthetic process"/>
    <property type="evidence" value="ECO:0007669"/>
    <property type="project" value="InterPro"/>
</dbReference>
<dbReference type="Proteomes" id="UP000546464">
    <property type="component" value="Unassembled WGS sequence"/>
</dbReference>
<dbReference type="SUPFAM" id="SSF53901">
    <property type="entry name" value="Thiolase-like"/>
    <property type="match status" value="2"/>
</dbReference>
<feature type="domain" description="Beta-ketoacyl-[acyl-carrier-protein] synthase III C-terminal" evidence="4">
    <location>
        <begin position="260"/>
        <end position="340"/>
    </location>
</feature>
<dbReference type="InterPro" id="IPR011141">
    <property type="entry name" value="Polyketide_synthase_type-III"/>
</dbReference>
<comment type="caution">
    <text evidence="5">The sequence shown here is derived from an EMBL/GenBank/DDBJ whole genome shotgun (WGS) entry which is preliminary data.</text>
</comment>
<dbReference type="RefSeq" id="WP_185674005.1">
    <property type="nucleotide sequence ID" value="NZ_JACHVB010000012.1"/>
</dbReference>
<dbReference type="Gene3D" id="3.40.47.10">
    <property type="match status" value="2"/>
</dbReference>
<dbReference type="InterPro" id="IPR013747">
    <property type="entry name" value="ACP_syn_III_C"/>
</dbReference>
<proteinExistence type="predicted"/>